<sequence length="108" mass="11859">MNNQREKIGSPQPLEIYCGPSSTYLPYMVSSPQDRPGETISNWVANAPFTARLDTIDINILASTQFSPNYTMVESGHDNGVVKVLPQSSYNGECLFSSILELICSLKA</sequence>
<protein>
    <submittedName>
        <fullName evidence="1">Uncharacterized protein</fullName>
    </submittedName>
</protein>
<dbReference type="Proteomes" id="UP000230423">
    <property type="component" value="Unassembled WGS sequence"/>
</dbReference>
<name>A0A2G9TVQ2_TELCI</name>
<dbReference type="EMBL" id="KZ352571">
    <property type="protein sequence ID" value="PIO62099.1"/>
    <property type="molecule type" value="Genomic_DNA"/>
</dbReference>
<dbReference type="OrthoDB" id="5824386at2759"/>
<keyword evidence="2" id="KW-1185">Reference proteome</keyword>
<proteinExistence type="predicted"/>
<reference evidence="1 2" key="1">
    <citation type="submission" date="2015-09" db="EMBL/GenBank/DDBJ databases">
        <title>Draft genome of the parasitic nematode Teladorsagia circumcincta isolate WARC Sus (inbred).</title>
        <authorList>
            <person name="Mitreva M."/>
        </authorList>
    </citation>
    <scope>NUCLEOTIDE SEQUENCE [LARGE SCALE GENOMIC DNA]</scope>
    <source>
        <strain evidence="1 2">S</strain>
    </source>
</reference>
<evidence type="ECO:0000313" key="2">
    <source>
        <dbReference type="Proteomes" id="UP000230423"/>
    </source>
</evidence>
<evidence type="ECO:0000313" key="1">
    <source>
        <dbReference type="EMBL" id="PIO62099.1"/>
    </source>
</evidence>
<organism evidence="1 2">
    <name type="scientific">Teladorsagia circumcincta</name>
    <name type="common">Brown stomach worm</name>
    <name type="synonym">Ostertagia circumcincta</name>
    <dbReference type="NCBI Taxonomy" id="45464"/>
    <lineage>
        <taxon>Eukaryota</taxon>
        <taxon>Metazoa</taxon>
        <taxon>Ecdysozoa</taxon>
        <taxon>Nematoda</taxon>
        <taxon>Chromadorea</taxon>
        <taxon>Rhabditida</taxon>
        <taxon>Rhabditina</taxon>
        <taxon>Rhabditomorpha</taxon>
        <taxon>Strongyloidea</taxon>
        <taxon>Trichostrongylidae</taxon>
        <taxon>Teladorsagia</taxon>
    </lineage>
</organism>
<accession>A0A2G9TVQ2</accession>
<dbReference type="AlphaFoldDB" id="A0A2G9TVQ2"/>
<gene>
    <name evidence="1" type="ORF">TELCIR_16359</name>
</gene>